<evidence type="ECO:0000313" key="2">
    <source>
        <dbReference type="Proteomes" id="UP000054248"/>
    </source>
</evidence>
<dbReference type="EMBL" id="KN823084">
    <property type="protein sequence ID" value="KIO23474.1"/>
    <property type="molecule type" value="Genomic_DNA"/>
</dbReference>
<sequence>MQVQLAQWQTVAEPDNCRITVRSDAETHIIDITGENDPAFIRKRMFSELRIPDDDRENYQIYRTEPGEGALGDPFTDEQLMIYCGAWGDENGTLRFLLQRIPNGTSPQPQLGAVRR</sequence>
<name>A0A0C3QEK7_9AGAM</name>
<dbReference type="Proteomes" id="UP000054248">
    <property type="component" value="Unassembled WGS sequence"/>
</dbReference>
<evidence type="ECO:0000313" key="1">
    <source>
        <dbReference type="EMBL" id="KIO23474.1"/>
    </source>
</evidence>
<dbReference type="STRING" id="1051891.A0A0C3QEK7"/>
<organism evidence="1 2">
    <name type="scientific">Tulasnella calospora MUT 4182</name>
    <dbReference type="NCBI Taxonomy" id="1051891"/>
    <lineage>
        <taxon>Eukaryota</taxon>
        <taxon>Fungi</taxon>
        <taxon>Dikarya</taxon>
        <taxon>Basidiomycota</taxon>
        <taxon>Agaricomycotina</taxon>
        <taxon>Agaricomycetes</taxon>
        <taxon>Cantharellales</taxon>
        <taxon>Tulasnellaceae</taxon>
        <taxon>Tulasnella</taxon>
    </lineage>
</organism>
<reference evidence="2" key="2">
    <citation type="submission" date="2015-01" db="EMBL/GenBank/DDBJ databases">
        <title>Evolutionary Origins and Diversification of the Mycorrhizal Mutualists.</title>
        <authorList>
            <consortium name="DOE Joint Genome Institute"/>
            <consortium name="Mycorrhizal Genomics Consortium"/>
            <person name="Kohler A."/>
            <person name="Kuo A."/>
            <person name="Nagy L.G."/>
            <person name="Floudas D."/>
            <person name="Copeland A."/>
            <person name="Barry K.W."/>
            <person name="Cichocki N."/>
            <person name="Veneault-Fourrey C."/>
            <person name="LaButti K."/>
            <person name="Lindquist E.A."/>
            <person name="Lipzen A."/>
            <person name="Lundell T."/>
            <person name="Morin E."/>
            <person name="Murat C."/>
            <person name="Riley R."/>
            <person name="Ohm R."/>
            <person name="Sun H."/>
            <person name="Tunlid A."/>
            <person name="Henrissat B."/>
            <person name="Grigoriev I.V."/>
            <person name="Hibbett D.S."/>
            <person name="Martin F."/>
        </authorList>
    </citation>
    <scope>NUCLEOTIDE SEQUENCE [LARGE SCALE GENOMIC DNA]</scope>
    <source>
        <strain evidence="2">MUT 4182</strain>
    </source>
</reference>
<dbReference type="OrthoDB" id="339325at2759"/>
<accession>A0A0C3QEK7</accession>
<reference evidence="1 2" key="1">
    <citation type="submission" date="2014-04" db="EMBL/GenBank/DDBJ databases">
        <authorList>
            <consortium name="DOE Joint Genome Institute"/>
            <person name="Kuo A."/>
            <person name="Girlanda M."/>
            <person name="Perotto S."/>
            <person name="Kohler A."/>
            <person name="Nagy L.G."/>
            <person name="Floudas D."/>
            <person name="Copeland A."/>
            <person name="Barry K.W."/>
            <person name="Cichocki N."/>
            <person name="Veneault-Fourrey C."/>
            <person name="LaButti K."/>
            <person name="Lindquist E.A."/>
            <person name="Lipzen A."/>
            <person name="Lundell T."/>
            <person name="Morin E."/>
            <person name="Murat C."/>
            <person name="Sun H."/>
            <person name="Tunlid A."/>
            <person name="Henrissat B."/>
            <person name="Grigoriev I.V."/>
            <person name="Hibbett D.S."/>
            <person name="Martin F."/>
            <person name="Nordberg H.P."/>
            <person name="Cantor M.N."/>
            <person name="Hua S.X."/>
        </authorList>
    </citation>
    <scope>NUCLEOTIDE SEQUENCE [LARGE SCALE GENOMIC DNA]</scope>
    <source>
        <strain evidence="1 2">MUT 4182</strain>
    </source>
</reference>
<gene>
    <name evidence="1" type="ORF">M407DRAFT_27079</name>
</gene>
<proteinExistence type="predicted"/>
<dbReference type="HOGENOM" id="CLU_2098618_0_0_1"/>
<protein>
    <submittedName>
        <fullName evidence="1">Uncharacterized protein</fullName>
    </submittedName>
</protein>
<dbReference type="AlphaFoldDB" id="A0A0C3QEK7"/>
<keyword evidence="2" id="KW-1185">Reference proteome</keyword>